<accession>A0A1D6K811</accession>
<organism evidence="2">
    <name type="scientific">Zea mays</name>
    <name type="common">Maize</name>
    <dbReference type="NCBI Taxonomy" id="4577"/>
    <lineage>
        <taxon>Eukaryota</taxon>
        <taxon>Viridiplantae</taxon>
        <taxon>Streptophyta</taxon>
        <taxon>Embryophyta</taxon>
        <taxon>Tracheophyta</taxon>
        <taxon>Spermatophyta</taxon>
        <taxon>Magnoliopsida</taxon>
        <taxon>Liliopsida</taxon>
        <taxon>Poales</taxon>
        <taxon>Poaceae</taxon>
        <taxon>PACMAD clade</taxon>
        <taxon>Panicoideae</taxon>
        <taxon>Andropogonodae</taxon>
        <taxon>Andropogoneae</taxon>
        <taxon>Tripsacinae</taxon>
        <taxon>Zea</taxon>
    </lineage>
</organism>
<protein>
    <submittedName>
        <fullName evidence="2">Uncharacterized protein</fullName>
    </submittedName>
</protein>
<dbReference type="eggNOG" id="KOG0190">
    <property type="taxonomic scope" value="Eukaryota"/>
</dbReference>
<name>A0A1D6K811_MAIZE</name>
<evidence type="ECO:0000313" key="2">
    <source>
        <dbReference type="EMBL" id="ONL99679.1"/>
    </source>
</evidence>
<dbReference type="AlphaFoldDB" id="A0A1D6K811"/>
<dbReference type="STRING" id="4577.A0A1D6K811"/>
<dbReference type="EMBL" id="CM007647">
    <property type="protein sequence ID" value="ONL99679.1"/>
    <property type="molecule type" value="Genomic_DNA"/>
</dbReference>
<feature type="non-terminal residue" evidence="2">
    <location>
        <position position="168"/>
    </location>
</feature>
<dbReference type="SMR" id="A0A1D6K811"/>
<dbReference type="InParanoid" id="A0A1D6K811"/>
<dbReference type="PaxDb" id="4577-GRMZM2G005480_P01"/>
<gene>
    <name evidence="2" type="ORF">ZEAMMB73_Zm00001d029837</name>
</gene>
<feature type="compositionally biased region" description="Pro residues" evidence="1">
    <location>
        <begin position="1"/>
        <end position="10"/>
    </location>
</feature>
<evidence type="ECO:0000256" key="1">
    <source>
        <dbReference type="SAM" id="MobiDB-lite"/>
    </source>
</evidence>
<reference evidence="2" key="1">
    <citation type="submission" date="2015-12" db="EMBL/GenBank/DDBJ databases">
        <title>Update maize B73 reference genome by single molecule sequencing technologies.</title>
        <authorList>
            <consortium name="Maize Genome Sequencing Project"/>
            <person name="Ware D."/>
        </authorList>
    </citation>
    <scope>NUCLEOTIDE SEQUENCE [LARGE SCALE GENOMIC DNA]</scope>
    <source>
        <tissue evidence="2">Seedling</tissue>
    </source>
</reference>
<feature type="region of interest" description="Disordered" evidence="1">
    <location>
        <begin position="1"/>
        <end position="24"/>
    </location>
</feature>
<proteinExistence type="predicted"/>
<sequence>MPRRNPPLPPREQSNSFLPHASSKAGDAPLGAFWATQHAQGAQAVVNRNPLFDGESIKASLSSKQNQSWVDTSISIPGNRHDHSGQMSLTKVSLTLRYKILGKVEHNNLNPSQNASELELEVSNLKEQLKKTTLEKAEMTGPTDIENHIRHDCIILTVYVHLVESACQ</sequence>